<keyword evidence="3" id="KW-1185">Reference proteome</keyword>
<dbReference type="EMBL" id="CALTRL010000143">
    <property type="protein sequence ID" value="CAH7666648.1"/>
    <property type="molecule type" value="Genomic_DNA"/>
</dbReference>
<dbReference type="Proteomes" id="UP001153365">
    <property type="component" value="Unassembled WGS sequence"/>
</dbReference>
<feature type="compositionally biased region" description="Polar residues" evidence="1">
    <location>
        <begin position="96"/>
        <end position="107"/>
    </location>
</feature>
<evidence type="ECO:0000256" key="1">
    <source>
        <dbReference type="SAM" id="MobiDB-lite"/>
    </source>
</evidence>
<sequence>MTKIRTRTKTGSVKAVHNPSSLTRDSDSDQAVSNNIINLIRPRMNNSCIRPVKVIRGKSVDDKTISISINSTNNLNSNPSSDDDFYLRQLHHQHLRQPSTNLNNAPSHATYRLDHQPGAHQSEPAILPVTSTHSSLLLSSSSSTTAAAIITTAARERRAESASNTHNHQSNALFHPNSQLRPSEQTIPTQFLLPSHHSKHHYNHPHPLNQTYRPSCVLSDTLEIKQQQHPPQRPSRKKFNLLSRPGSSANQSTLQAIQSFLPSPNQLGSALQNLQINLIGPCWC</sequence>
<feature type="compositionally biased region" description="Polar residues" evidence="1">
    <location>
        <begin position="164"/>
        <end position="183"/>
    </location>
</feature>
<accession>A0AAV0AEV8</accession>
<feature type="region of interest" description="Disordered" evidence="1">
    <location>
        <begin position="95"/>
        <end position="122"/>
    </location>
</feature>
<dbReference type="AlphaFoldDB" id="A0AAV0AEV8"/>
<reference evidence="2" key="1">
    <citation type="submission" date="2022-06" db="EMBL/GenBank/DDBJ databases">
        <authorList>
            <consortium name="SYNGENTA / RWTH Aachen University"/>
        </authorList>
    </citation>
    <scope>NUCLEOTIDE SEQUENCE</scope>
</reference>
<evidence type="ECO:0000313" key="2">
    <source>
        <dbReference type="EMBL" id="CAH7666648.1"/>
    </source>
</evidence>
<proteinExistence type="predicted"/>
<name>A0AAV0AEV8_PHAPC</name>
<protein>
    <submittedName>
        <fullName evidence="2">Expressed protein</fullName>
    </submittedName>
</protein>
<feature type="region of interest" description="Disordered" evidence="1">
    <location>
        <begin position="225"/>
        <end position="248"/>
    </location>
</feature>
<feature type="region of interest" description="Disordered" evidence="1">
    <location>
        <begin position="156"/>
        <end position="183"/>
    </location>
</feature>
<gene>
    <name evidence="2" type="ORF">PPACK8108_LOCUS997</name>
</gene>
<comment type="caution">
    <text evidence="2">The sequence shown here is derived from an EMBL/GenBank/DDBJ whole genome shotgun (WGS) entry which is preliminary data.</text>
</comment>
<feature type="compositionally biased region" description="Polar residues" evidence="1">
    <location>
        <begin position="18"/>
        <end position="29"/>
    </location>
</feature>
<organism evidence="2 3">
    <name type="scientific">Phakopsora pachyrhizi</name>
    <name type="common">Asian soybean rust disease fungus</name>
    <dbReference type="NCBI Taxonomy" id="170000"/>
    <lineage>
        <taxon>Eukaryota</taxon>
        <taxon>Fungi</taxon>
        <taxon>Dikarya</taxon>
        <taxon>Basidiomycota</taxon>
        <taxon>Pucciniomycotina</taxon>
        <taxon>Pucciniomycetes</taxon>
        <taxon>Pucciniales</taxon>
        <taxon>Phakopsoraceae</taxon>
        <taxon>Phakopsora</taxon>
    </lineage>
</organism>
<evidence type="ECO:0000313" key="3">
    <source>
        <dbReference type="Proteomes" id="UP001153365"/>
    </source>
</evidence>
<feature type="region of interest" description="Disordered" evidence="1">
    <location>
        <begin position="1"/>
        <end position="29"/>
    </location>
</feature>